<dbReference type="PANTHER" id="PTHR36617">
    <property type="entry name" value="PROTEIN, PUTATIVE-RELATED"/>
    <property type="match status" value="1"/>
</dbReference>
<accession>A0ABQ4ZJQ6</accession>
<organism evidence="2 3">
    <name type="scientific">Tanacetum coccineum</name>
    <dbReference type="NCBI Taxonomy" id="301880"/>
    <lineage>
        <taxon>Eukaryota</taxon>
        <taxon>Viridiplantae</taxon>
        <taxon>Streptophyta</taxon>
        <taxon>Embryophyta</taxon>
        <taxon>Tracheophyta</taxon>
        <taxon>Spermatophyta</taxon>
        <taxon>Magnoliopsida</taxon>
        <taxon>eudicotyledons</taxon>
        <taxon>Gunneridae</taxon>
        <taxon>Pentapetalae</taxon>
        <taxon>asterids</taxon>
        <taxon>campanulids</taxon>
        <taxon>Asterales</taxon>
        <taxon>Asteraceae</taxon>
        <taxon>Asteroideae</taxon>
        <taxon>Anthemideae</taxon>
        <taxon>Anthemidinae</taxon>
        <taxon>Tanacetum</taxon>
    </lineage>
</organism>
<proteinExistence type="predicted"/>
<reference evidence="2" key="2">
    <citation type="submission" date="2022-01" db="EMBL/GenBank/DDBJ databases">
        <authorList>
            <person name="Yamashiro T."/>
            <person name="Shiraishi A."/>
            <person name="Satake H."/>
            <person name="Nakayama K."/>
        </authorList>
    </citation>
    <scope>NUCLEOTIDE SEQUENCE</scope>
</reference>
<sequence length="300" mass="34661">MGDENPIRTLGDYSGPSHEGYRNTIELPEGNNVNAISEKLDDTPTRNTAGNPTAQMNFVSTNYPTKEELLSKGIIIPSKLLSLKYLSQSSLAEQNRNPLSPKRVYFVNSIIILNKEDEAKEEGSVKSSSTKYKDHEITVECEEEFEEETEEETEEEEEDNPKHFDAFPTMKEIGYHEWLLKNPWPPWVKAKIRTRNLNNVDVLSCRVVDASLIRFWKDTWLGDVPLCSRYKCLYHMEKDQNCLIKDHFVNGSWSWEWRRPVNGRRSSTDLNNLLVDISSLIFFDGCDYVTSSLFMDGLFR</sequence>
<evidence type="ECO:0000256" key="1">
    <source>
        <dbReference type="SAM" id="MobiDB-lite"/>
    </source>
</evidence>
<name>A0ABQ4ZJQ6_9ASTR</name>
<feature type="compositionally biased region" description="Acidic residues" evidence="1">
    <location>
        <begin position="141"/>
        <end position="159"/>
    </location>
</feature>
<dbReference type="Proteomes" id="UP001151760">
    <property type="component" value="Unassembled WGS sequence"/>
</dbReference>
<dbReference type="PANTHER" id="PTHR36617:SF5">
    <property type="entry name" value="OS05G0421675 PROTEIN"/>
    <property type="match status" value="1"/>
</dbReference>
<keyword evidence="3" id="KW-1185">Reference proteome</keyword>
<comment type="caution">
    <text evidence="2">The sequence shown here is derived from an EMBL/GenBank/DDBJ whole genome shotgun (WGS) entry which is preliminary data.</text>
</comment>
<evidence type="ECO:0008006" key="4">
    <source>
        <dbReference type="Google" id="ProtNLM"/>
    </source>
</evidence>
<dbReference type="EMBL" id="BQNB010011358">
    <property type="protein sequence ID" value="GJS89536.1"/>
    <property type="molecule type" value="Genomic_DNA"/>
</dbReference>
<evidence type="ECO:0000313" key="2">
    <source>
        <dbReference type="EMBL" id="GJS89536.1"/>
    </source>
</evidence>
<reference evidence="2" key="1">
    <citation type="journal article" date="2022" name="Int. J. Mol. Sci.">
        <title>Draft Genome of Tanacetum Coccineum: Genomic Comparison of Closely Related Tanacetum-Family Plants.</title>
        <authorList>
            <person name="Yamashiro T."/>
            <person name="Shiraishi A."/>
            <person name="Nakayama K."/>
            <person name="Satake H."/>
        </authorList>
    </citation>
    <scope>NUCLEOTIDE SEQUENCE</scope>
</reference>
<protein>
    <recommendedName>
        <fullName evidence="4">RNA-directed DNA polymerase, eukaryota, Reverse transcriptase zinc-binding domain protein</fullName>
    </recommendedName>
</protein>
<evidence type="ECO:0000313" key="3">
    <source>
        <dbReference type="Proteomes" id="UP001151760"/>
    </source>
</evidence>
<feature type="region of interest" description="Disordered" evidence="1">
    <location>
        <begin position="141"/>
        <end position="163"/>
    </location>
</feature>
<gene>
    <name evidence="2" type="ORF">Tco_0772172</name>
</gene>
<feature type="region of interest" description="Disordered" evidence="1">
    <location>
        <begin position="1"/>
        <end position="24"/>
    </location>
</feature>